<dbReference type="PROSITE" id="PS50005">
    <property type="entry name" value="TPR"/>
    <property type="match status" value="3"/>
</dbReference>
<dbReference type="Gene3D" id="3.40.50.11380">
    <property type="match status" value="1"/>
</dbReference>
<dbReference type="PANTHER" id="PTHR44998">
    <property type="match status" value="1"/>
</dbReference>
<feature type="repeat" description="TPR" evidence="8">
    <location>
        <begin position="110"/>
        <end position="143"/>
    </location>
</feature>
<dbReference type="Gene3D" id="3.40.50.2000">
    <property type="entry name" value="Glycogen Phosphorylase B"/>
    <property type="match status" value="1"/>
</dbReference>
<dbReference type="GO" id="GO:0006493">
    <property type="term" value="P:protein O-linked glycosylation"/>
    <property type="evidence" value="ECO:0007669"/>
    <property type="project" value="TreeGrafter"/>
</dbReference>
<evidence type="ECO:0000256" key="2">
    <source>
        <dbReference type="ARBA" id="ARBA00005386"/>
    </source>
</evidence>
<dbReference type="Gene3D" id="1.25.40.10">
    <property type="entry name" value="Tetratricopeptide repeat domain"/>
    <property type="match status" value="2"/>
</dbReference>
<proteinExistence type="inferred from homology"/>
<reference evidence="10" key="1">
    <citation type="submission" date="2023-07" db="EMBL/GenBank/DDBJ databases">
        <title>Sorghum-associated microbial communities from plants grown in Nebraska, USA.</title>
        <authorList>
            <person name="Schachtman D."/>
        </authorList>
    </citation>
    <scope>NUCLEOTIDE SEQUENCE</scope>
    <source>
        <strain evidence="10">DS2114</strain>
    </source>
</reference>
<dbReference type="SMART" id="SM00028">
    <property type="entry name" value="TPR"/>
    <property type="match status" value="7"/>
</dbReference>
<feature type="domain" description="O-GlcNAc transferase C-terminal" evidence="9">
    <location>
        <begin position="360"/>
        <end position="511"/>
    </location>
</feature>
<organism evidence="10 11">
    <name type="scientific">Variovorax paradoxus</name>
    <dbReference type="NCBI Taxonomy" id="34073"/>
    <lineage>
        <taxon>Bacteria</taxon>
        <taxon>Pseudomonadati</taxon>
        <taxon>Pseudomonadota</taxon>
        <taxon>Betaproteobacteria</taxon>
        <taxon>Burkholderiales</taxon>
        <taxon>Comamonadaceae</taxon>
        <taxon>Variovorax</taxon>
    </lineage>
</organism>
<evidence type="ECO:0000256" key="4">
    <source>
        <dbReference type="ARBA" id="ARBA00022676"/>
    </source>
</evidence>
<dbReference type="InterPro" id="IPR019734">
    <property type="entry name" value="TPR_rpt"/>
</dbReference>
<dbReference type="EMBL" id="JAVDQZ010000005">
    <property type="protein sequence ID" value="MDR6427533.1"/>
    <property type="molecule type" value="Genomic_DNA"/>
</dbReference>
<dbReference type="SUPFAM" id="SSF48452">
    <property type="entry name" value="TPR-like"/>
    <property type="match status" value="1"/>
</dbReference>
<sequence length="740" mass="81507">MEGTAGEIDHDFDAILQIHQNGLLDQAEAGYLEILNRAPYHHPSLGMLGILGIQRKRLEEALRYADLAIAIEPRISNTHATRGNALHGLKRYEEAVQAYQVALALDPGGHDVLTNLANALKRLGHFERALECYDRALAMCPASIDTHYNRGVALLEKGRHAEALDDFDAVLAGASDDLDALCRRIYALCGLQRHPDALAESERTIARHPSSADAWRAHGHVRLGMGDSMQAAQAFERAIELSAPSSGGCGDEHFLAARALVGGNRHEEAFLHLEQALKSDPVPAYAAGDHFLGMAQTLRWHDFDHVKARLCEAVMRGESAATPFVMAVGCDDLDVIRRAGARFIEDFVPEAEPLPLPERASHEKIRLGYFSADFHAHATTLLIAELLEKHDPANFEVFLFSFGPSTFDDMTGRLSRGVDHFFDVSEESDSTVCALSRKLEIDIAIDLKGYTQNCRPRIFAGRAAPVQVNYLGYPASMGAAFIDYIVGDAIVTPPEHAPFYTEQIVTLPHCYQPNAPGLRSIAPMRTDRASARIAAGLPANGFVFCCFNNTYKITPTVFATWMRILRTVPDSVLWLYETDGRVAPRLRDEAVKNDVEPGRLVFAPRQPLGEHLCRHALADLFLDTFPCNAHTTGSDALWAGLPLLTCLGTTFAGRVAASLLHAVGLPEMVMPTLDAYESRAIELASDPGELQRQREHLRLAGTNAPLFDIDRYRCSIEEAYRIMQERSMRCEAPMPIIVPA</sequence>
<protein>
    <recommendedName>
        <fullName evidence="3">protein O-GlcNAc transferase</fullName>
        <ecNumber evidence="3">2.4.1.255</ecNumber>
    </recommendedName>
</protein>
<dbReference type="GO" id="GO:0097363">
    <property type="term" value="F:protein O-acetylglucosaminyltransferase activity"/>
    <property type="evidence" value="ECO:0007669"/>
    <property type="project" value="UniProtKB-EC"/>
</dbReference>
<dbReference type="InterPro" id="IPR011990">
    <property type="entry name" value="TPR-like_helical_dom_sf"/>
</dbReference>
<comment type="similarity">
    <text evidence="2">Belongs to the glycosyltransferase 41 family. O-GlcNAc transferase subfamily.</text>
</comment>
<evidence type="ECO:0000313" key="11">
    <source>
        <dbReference type="Proteomes" id="UP001184828"/>
    </source>
</evidence>
<comment type="pathway">
    <text evidence="1">Protein modification; protein glycosylation.</text>
</comment>
<evidence type="ECO:0000256" key="6">
    <source>
        <dbReference type="ARBA" id="ARBA00022737"/>
    </source>
</evidence>
<keyword evidence="6" id="KW-0677">Repeat</keyword>
<evidence type="ECO:0000259" key="9">
    <source>
        <dbReference type="Pfam" id="PF13844"/>
    </source>
</evidence>
<dbReference type="PROSITE" id="PS50293">
    <property type="entry name" value="TPR_REGION"/>
    <property type="match status" value="1"/>
</dbReference>
<dbReference type="EC" id="2.4.1.255" evidence="3"/>
<dbReference type="AlphaFoldDB" id="A0AAE4BY58"/>
<feature type="repeat" description="TPR" evidence="8">
    <location>
        <begin position="76"/>
        <end position="109"/>
    </location>
</feature>
<dbReference type="RefSeq" id="WP_209536275.1">
    <property type="nucleotide sequence ID" value="NZ_JAUSRU010000004.1"/>
</dbReference>
<name>A0AAE4BY58_VARPD</name>
<feature type="repeat" description="TPR" evidence="8">
    <location>
        <begin position="212"/>
        <end position="245"/>
    </location>
</feature>
<dbReference type="Pfam" id="PF13432">
    <property type="entry name" value="TPR_16"/>
    <property type="match status" value="2"/>
</dbReference>
<keyword evidence="5 10" id="KW-0808">Transferase</keyword>
<evidence type="ECO:0000256" key="5">
    <source>
        <dbReference type="ARBA" id="ARBA00022679"/>
    </source>
</evidence>
<dbReference type="Pfam" id="PF07719">
    <property type="entry name" value="TPR_2"/>
    <property type="match status" value="1"/>
</dbReference>
<evidence type="ECO:0000256" key="1">
    <source>
        <dbReference type="ARBA" id="ARBA00004922"/>
    </source>
</evidence>
<evidence type="ECO:0000313" key="10">
    <source>
        <dbReference type="EMBL" id="MDR6427533.1"/>
    </source>
</evidence>
<keyword evidence="7 8" id="KW-0802">TPR repeat</keyword>
<gene>
    <name evidence="10" type="ORF">J2738_003688</name>
</gene>
<keyword evidence="4" id="KW-0328">Glycosyltransferase</keyword>
<comment type="caution">
    <text evidence="10">The sequence shown here is derived from an EMBL/GenBank/DDBJ whole genome shotgun (WGS) entry which is preliminary data.</text>
</comment>
<dbReference type="InterPro" id="IPR029489">
    <property type="entry name" value="OGT/SEC/SPY_C"/>
</dbReference>
<accession>A0AAE4BY58</accession>
<feature type="domain" description="O-GlcNAc transferase C-terminal" evidence="9">
    <location>
        <begin position="530"/>
        <end position="713"/>
    </location>
</feature>
<evidence type="ECO:0000256" key="7">
    <source>
        <dbReference type="ARBA" id="ARBA00022803"/>
    </source>
</evidence>
<evidence type="ECO:0000256" key="8">
    <source>
        <dbReference type="PROSITE-ProRule" id="PRU00339"/>
    </source>
</evidence>
<dbReference type="PANTHER" id="PTHR44998:SF1">
    <property type="entry name" value="UDP-N-ACETYLGLUCOSAMINE--PEPTIDE N-ACETYLGLUCOSAMINYLTRANSFERASE 110 KDA SUBUNIT"/>
    <property type="match status" value="1"/>
</dbReference>
<dbReference type="InterPro" id="IPR013105">
    <property type="entry name" value="TPR_2"/>
</dbReference>
<evidence type="ECO:0000256" key="3">
    <source>
        <dbReference type="ARBA" id="ARBA00011970"/>
    </source>
</evidence>
<dbReference type="Pfam" id="PF13844">
    <property type="entry name" value="Glyco_transf_41"/>
    <property type="match status" value="2"/>
</dbReference>
<dbReference type="Proteomes" id="UP001184828">
    <property type="component" value="Unassembled WGS sequence"/>
</dbReference>